<sequence>MYDFPQSEHYIKGVFPYSLDYSLIVCYILRE</sequence>
<protein>
    <submittedName>
        <fullName evidence="1">Uncharacterized protein</fullName>
    </submittedName>
</protein>
<dbReference type="EMBL" id="BK015954">
    <property type="protein sequence ID" value="DAF86867.1"/>
    <property type="molecule type" value="Genomic_DNA"/>
</dbReference>
<evidence type="ECO:0000313" key="1">
    <source>
        <dbReference type="EMBL" id="DAF86867.1"/>
    </source>
</evidence>
<name>A0A8S5TXE9_9CAUD</name>
<organism evidence="1">
    <name type="scientific">Siphoviridae sp. ctUi914</name>
    <dbReference type="NCBI Taxonomy" id="2825529"/>
    <lineage>
        <taxon>Viruses</taxon>
        <taxon>Duplodnaviria</taxon>
        <taxon>Heunggongvirae</taxon>
        <taxon>Uroviricota</taxon>
        <taxon>Caudoviricetes</taxon>
    </lineage>
</organism>
<accession>A0A8S5TXE9</accession>
<reference evidence="1" key="1">
    <citation type="journal article" date="2021" name="Proc. Natl. Acad. Sci. U.S.A.">
        <title>A Catalog of Tens of Thousands of Viruses from Human Metagenomes Reveals Hidden Associations with Chronic Diseases.</title>
        <authorList>
            <person name="Tisza M.J."/>
            <person name="Buck C.B."/>
        </authorList>
    </citation>
    <scope>NUCLEOTIDE SEQUENCE</scope>
    <source>
        <strain evidence="1">CtUi914</strain>
    </source>
</reference>
<proteinExistence type="predicted"/>